<organism evidence="3 4">
    <name type="scientific">Manihot esculenta</name>
    <name type="common">Cassava</name>
    <name type="synonym">Jatropha manihot</name>
    <dbReference type="NCBI Taxonomy" id="3983"/>
    <lineage>
        <taxon>Eukaryota</taxon>
        <taxon>Viridiplantae</taxon>
        <taxon>Streptophyta</taxon>
        <taxon>Embryophyta</taxon>
        <taxon>Tracheophyta</taxon>
        <taxon>Spermatophyta</taxon>
        <taxon>Magnoliopsida</taxon>
        <taxon>eudicotyledons</taxon>
        <taxon>Gunneridae</taxon>
        <taxon>Pentapetalae</taxon>
        <taxon>rosids</taxon>
        <taxon>fabids</taxon>
        <taxon>Malpighiales</taxon>
        <taxon>Euphorbiaceae</taxon>
        <taxon>Crotonoideae</taxon>
        <taxon>Manihoteae</taxon>
        <taxon>Manihot</taxon>
    </lineage>
</organism>
<dbReference type="Gramene" id="Manes.16G131100.1.v8.1">
    <property type="protein sequence ID" value="Manes.16G131100.1.v8.1.CDS"/>
    <property type="gene ID" value="Manes.16G131100.v8.1"/>
</dbReference>
<dbReference type="PANTHER" id="PTHR46929">
    <property type="entry name" value="EXPRESSED PROTEIN"/>
    <property type="match status" value="1"/>
</dbReference>
<name>A0A2C9UCF4_MANES</name>
<comment type="caution">
    <text evidence="3">The sequence shown here is derived from an EMBL/GenBank/DDBJ whole genome shotgun (WGS) entry which is preliminary data.</text>
</comment>
<feature type="domain" description="Myb/SANT-like" evidence="2">
    <location>
        <begin position="20"/>
        <end position="114"/>
    </location>
</feature>
<evidence type="ECO:0000256" key="1">
    <source>
        <dbReference type="SAM" id="MobiDB-lite"/>
    </source>
</evidence>
<feature type="region of interest" description="Disordered" evidence="1">
    <location>
        <begin position="661"/>
        <end position="689"/>
    </location>
</feature>
<dbReference type="Pfam" id="PF12776">
    <property type="entry name" value="Myb_DNA-bind_3"/>
    <property type="match status" value="4"/>
</dbReference>
<dbReference type="EMBL" id="CM004402">
    <property type="protein sequence ID" value="OAY27514.1"/>
    <property type="molecule type" value="Genomic_DNA"/>
</dbReference>
<feature type="domain" description="Myb/SANT-like" evidence="2">
    <location>
        <begin position="348"/>
        <end position="442"/>
    </location>
</feature>
<accession>A0A2C9UCF4</accession>
<protein>
    <recommendedName>
        <fullName evidence="2">Myb/SANT-like domain-containing protein</fullName>
    </recommendedName>
</protein>
<gene>
    <name evidence="3" type="ORF">MANES_16G131100v8</name>
</gene>
<feature type="domain" description="Myb/SANT-like" evidence="2">
    <location>
        <begin position="184"/>
        <end position="278"/>
    </location>
</feature>
<dbReference type="Proteomes" id="UP000091857">
    <property type="component" value="Chromosome 16"/>
</dbReference>
<evidence type="ECO:0000313" key="3">
    <source>
        <dbReference type="EMBL" id="OAY27514.1"/>
    </source>
</evidence>
<dbReference type="STRING" id="3983.A0A2C9UCF4"/>
<sequence length="769" mass="89524">MLEKEMSSQIPTNTDRSRTYWTPTMERYFIDLMLEQMNRGNRMGHTFNKQAWTDMLLVFNAKFGSQYDKDVLKSRYTNLWKQFNDVKNLLGQNGFSWDETREMVVADDYVWNAYLKVHPDARSYRTKAVLNFNDLCFIYGYTVADGRYSRSSHDLDFDDEVQAANIGDTIGSFAPSNNERPRTEWTAAMDQYFIELMLDQIVKGNKAGNAFNKQAWTDMLASFNAKFGPQHGKRVLRHRYKKLLKYYSEMKVLHKQNGFTWDETQHMFVADNDVWDSYIKEHPQARAYRMKTLPNYNDLVLIFGDATEEGGDTNLHQQKEHEVENSRIRTGEGTVSLAPASTDRTRTYWTPPMDRYLIDLLLDQVYKGNKLGQTFISQAWIDMVASFNLKFQSHHDKDVLKNRYKHLRRMYNDIKNLLENSGFSWDETREMITAEDHVWDAYTKAHSDARSYRVKTVPGYQKLCVIFGQESSDGRYSRLAQIVDPNGETPGLVIGYCCVDPLIIDWQPTMDRYFIELMLEQMHGGNKIDHTFNEQAWTHMVESFNEKFQLTCDKYILENRYITLMKECENISSLLNCSGFSWDATQQMVIADDAVWESYIQVQPDAIAYRNKVSENYIDLCQIQRSETSNIQNLEVQTGNDSEEVRVDLLLGDVQFPMEDIPISDQQRKRPTKTPPDYENSSKVQKVDKEMQRTFPETAEAATTSVNKKESKNRGTIENAIDALQAIADIDEELLLDACDLLEDDKKAKTFLALDATLRKKWLLRKLRP</sequence>
<evidence type="ECO:0000313" key="4">
    <source>
        <dbReference type="Proteomes" id="UP000091857"/>
    </source>
</evidence>
<feature type="domain" description="Myb/SANT-like" evidence="2">
    <location>
        <begin position="506"/>
        <end position="599"/>
    </location>
</feature>
<dbReference type="PANTHER" id="PTHR46929:SF28">
    <property type="entry name" value="MYB_SANT-LIKE DNA-BINDING DOMAIN PROTEIN"/>
    <property type="match status" value="1"/>
</dbReference>
<evidence type="ECO:0000259" key="2">
    <source>
        <dbReference type="Pfam" id="PF12776"/>
    </source>
</evidence>
<keyword evidence="4" id="KW-1185">Reference proteome</keyword>
<reference evidence="4" key="1">
    <citation type="journal article" date="2016" name="Nat. Biotechnol.">
        <title>Sequencing wild and cultivated cassava and related species reveals extensive interspecific hybridization and genetic diversity.</title>
        <authorList>
            <person name="Bredeson J.V."/>
            <person name="Lyons J.B."/>
            <person name="Prochnik S.E."/>
            <person name="Wu G.A."/>
            <person name="Ha C.M."/>
            <person name="Edsinger-Gonzales E."/>
            <person name="Grimwood J."/>
            <person name="Schmutz J."/>
            <person name="Rabbi I.Y."/>
            <person name="Egesi C."/>
            <person name="Nauluvula P."/>
            <person name="Lebot V."/>
            <person name="Ndunguru J."/>
            <person name="Mkamilo G."/>
            <person name="Bart R.S."/>
            <person name="Setter T.L."/>
            <person name="Gleadow R.M."/>
            <person name="Kulakow P."/>
            <person name="Ferguson M.E."/>
            <person name="Rounsley S."/>
            <person name="Rokhsar D.S."/>
        </authorList>
    </citation>
    <scope>NUCLEOTIDE SEQUENCE [LARGE SCALE GENOMIC DNA]</scope>
    <source>
        <strain evidence="4">cv. AM560-2</strain>
    </source>
</reference>
<dbReference type="OrthoDB" id="813841at2759"/>
<dbReference type="AlphaFoldDB" id="A0A2C9UCF4"/>
<proteinExistence type="predicted"/>
<dbReference type="InterPro" id="IPR024752">
    <property type="entry name" value="Myb/SANT-like_dom"/>
</dbReference>